<dbReference type="EMBL" id="BARS01003835">
    <property type="protein sequence ID" value="GAF68968.1"/>
    <property type="molecule type" value="Genomic_DNA"/>
</dbReference>
<gene>
    <name evidence="7" type="ORF">S01H1_07434</name>
</gene>
<dbReference type="Pfam" id="PF03841">
    <property type="entry name" value="SelA"/>
    <property type="match status" value="1"/>
</dbReference>
<dbReference type="PANTHER" id="PTHR32328:SF0">
    <property type="entry name" value="L-SERYL-TRNA(SEC) SELENIUM TRANSFERASE"/>
    <property type="match status" value="1"/>
</dbReference>
<organism evidence="7">
    <name type="scientific">marine sediment metagenome</name>
    <dbReference type="NCBI Taxonomy" id="412755"/>
    <lineage>
        <taxon>unclassified sequences</taxon>
        <taxon>metagenomes</taxon>
        <taxon>ecological metagenomes</taxon>
    </lineage>
</organism>
<accession>X0RJL9</accession>
<comment type="cofactor">
    <cofactor evidence="1">
        <name>pyridoxal 5'-phosphate</name>
        <dbReference type="ChEBI" id="CHEBI:597326"/>
    </cofactor>
</comment>
<evidence type="ECO:0000256" key="6">
    <source>
        <dbReference type="ARBA" id="ARBA00023266"/>
    </source>
</evidence>
<evidence type="ECO:0000256" key="4">
    <source>
        <dbReference type="ARBA" id="ARBA00022898"/>
    </source>
</evidence>
<dbReference type="GO" id="GO:0004125">
    <property type="term" value="F:L-seryl-tRNA(Sec) selenium transferase activity"/>
    <property type="evidence" value="ECO:0007669"/>
    <property type="project" value="InterPro"/>
</dbReference>
<protein>
    <submittedName>
        <fullName evidence="7">Uncharacterized protein</fullName>
    </submittedName>
</protein>
<dbReference type="AlphaFoldDB" id="X0RJL9"/>
<dbReference type="Gene3D" id="3.40.640.10">
    <property type="entry name" value="Type I PLP-dependent aspartate aminotransferase-like (Major domain)"/>
    <property type="match status" value="1"/>
</dbReference>
<keyword evidence="2" id="KW-0963">Cytoplasm</keyword>
<dbReference type="NCBIfam" id="TIGR00474">
    <property type="entry name" value="selA"/>
    <property type="match status" value="1"/>
</dbReference>
<keyword evidence="6" id="KW-0711">Selenium</keyword>
<dbReference type="HAMAP" id="MF_00423">
    <property type="entry name" value="SelA"/>
    <property type="match status" value="1"/>
</dbReference>
<evidence type="ECO:0000256" key="1">
    <source>
        <dbReference type="ARBA" id="ARBA00001933"/>
    </source>
</evidence>
<dbReference type="GO" id="GO:0001514">
    <property type="term" value="P:selenocysteine incorporation"/>
    <property type="evidence" value="ECO:0007669"/>
    <property type="project" value="InterPro"/>
</dbReference>
<sequence length="322" mass="34240">MAEVSPGVRAALKSLPSVDDLLKAFPPENYRVTRPQVRSAVRAVLAEVRQQVLDGADIPDPASAVRAAVRERMNVLAKPRLGSVLNGTGVVLHTGLGRAPLSRHVLDRAFCSLSGYASLELDLETGKRGERLDVVTDLFKALTPSEGVVVVNNNAAAVLLMLNTAADGEEVVVSRGQLVEIGGSFRMPDVIGKAGARLVEVGTTNRTHLSDYEKAISRQTGALLFVHTSNYRVEGFTKEVPLPALAALAKKKRVPLLVDLGSGSLMDHPITGLATEPSVTGVLKTGADLASFSGDKLLGGPQAGIVVGRKRWLKRLHKNPLY</sequence>
<dbReference type="SUPFAM" id="SSF53383">
    <property type="entry name" value="PLP-dependent transferases"/>
    <property type="match status" value="1"/>
</dbReference>
<comment type="caution">
    <text evidence="7">The sequence shown here is derived from an EMBL/GenBank/DDBJ whole genome shotgun (WGS) entry which is preliminary data.</text>
</comment>
<keyword evidence="4" id="KW-0663">Pyridoxal phosphate</keyword>
<evidence type="ECO:0000313" key="7">
    <source>
        <dbReference type="EMBL" id="GAF68968.1"/>
    </source>
</evidence>
<dbReference type="GO" id="GO:0005737">
    <property type="term" value="C:cytoplasm"/>
    <property type="evidence" value="ECO:0007669"/>
    <property type="project" value="InterPro"/>
</dbReference>
<reference evidence="7" key="1">
    <citation type="journal article" date="2014" name="Front. Microbiol.">
        <title>High frequency of phylogenetically diverse reductive dehalogenase-homologous genes in deep subseafloor sedimentary metagenomes.</title>
        <authorList>
            <person name="Kawai M."/>
            <person name="Futagami T."/>
            <person name="Toyoda A."/>
            <person name="Takaki Y."/>
            <person name="Nishi S."/>
            <person name="Hori S."/>
            <person name="Arai W."/>
            <person name="Tsubouchi T."/>
            <person name="Morono Y."/>
            <person name="Uchiyama I."/>
            <person name="Ito T."/>
            <person name="Fujiyama A."/>
            <person name="Inagaki F."/>
            <person name="Takami H."/>
        </authorList>
    </citation>
    <scope>NUCLEOTIDE SEQUENCE</scope>
    <source>
        <strain evidence="7">Expedition CK06-06</strain>
    </source>
</reference>
<proteinExistence type="inferred from homology"/>
<evidence type="ECO:0000256" key="3">
    <source>
        <dbReference type="ARBA" id="ARBA00022679"/>
    </source>
</evidence>
<evidence type="ECO:0000256" key="5">
    <source>
        <dbReference type="ARBA" id="ARBA00022917"/>
    </source>
</evidence>
<dbReference type="InterPro" id="IPR015421">
    <property type="entry name" value="PyrdxlP-dep_Trfase_major"/>
</dbReference>
<feature type="non-terminal residue" evidence="7">
    <location>
        <position position="322"/>
    </location>
</feature>
<keyword evidence="5" id="KW-0648">Protein biosynthesis</keyword>
<evidence type="ECO:0000256" key="2">
    <source>
        <dbReference type="ARBA" id="ARBA00022490"/>
    </source>
</evidence>
<dbReference type="InterPro" id="IPR004534">
    <property type="entry name" value="SelA_trans"/>
</dbReference>
<dbReference type="InterPro" id="IPR015424">
    <property type="entry name" value="PyrdxlP-dep_Trfase"/>
</dbReference>
<dbReference type="InterPro" id="IPR018319">
    <property type="entry name" value="SelA-like"/>
</dbReference>
<dbReference type="PANTHER" id="PTHR32328">
    <property type="entry name" value="L-SERYL-TRNA(SEC) SELENIUM TRANSFERASE"/>
    <property type="match status" value="1"/>
</dbReference>
<keyword evidence="3" id="KW-0808">Transferase</keyword>
<name>X0RJL9_9ZZZZ</name>